<evidence type="ECO:0000313" key="2">
    <source>
        <dbReference type="Proteomes" id="UP000186469"/>
    </source>
</evidence>
<dbReference type="EMBL" id="FRDI01000015">
    <property type="protein sequence ID" value="SHN71542.1"/>
    <property type="molecule type" value="Genomic_DNA"/>
</dbReference>
<gene>
    <name evidence="1" type="ORF">SAMN02745728_02205</name>
</gene>
<dbReference type="RefSeq" id="WP_072697882.1">
    <property type="nucleotide sequence ID" value="NZ_FRDI01000015.1"/>
</dbReference>
<protein>
    <submittedName>
        <fullName evidence="1">Uncharacterized protein</fullName>
    </submittedName>
</protein>
<name>A0A1M7TLD5_9BACT</name>
<dbReference type="OrthoDB" id="5464085at2"/>
<reference evidence="1 2" key="1">
    <citation type="submission" date="2016-12" db="EMBL/GenBank/DDBJ databases">
        <authorList>
            <person name="Song W.-J."/>
            <person name="Kurnit D.M."/>
        </authorList>
    </citation>
    <scope>NUCLEOTIDE SEQUENCE [LARGE SCALE GENOMIC DNA]</scope>
    <source>
        <strain evidence="1 2">DSM 11393</strain>
    </source>
</reference>
<sequence>MENQCVILRKRFDQKNIDMALPNIHPRIEVPKDDSIMISVQEDDILKVAFFNGAPSRFDVHNPTRRNFTGMPARFISLESDTGRVNDDGVSRGVMFADGTILKAYLPPDAKPIGSSEWPYEMRWRRVYKNYYHVTRYRGADTVVSEALMTEENGRDLTEALGESSATHKVAKNFAAGSGDRVNIYQGFSKKTQHDFLTLIYVYEKDIPPNFPKGLVRWIP</sequence>
<dbReference type="Proteomes" id="UP000186469">
    <property type="component" value="Unassembled WGS sequence"/>
</dbReference>
<proteinExistence type="predicted"/>
<dbReference type="AlphaFoldDB" id="A0A1M7TLD5"/>
<dbReference type="STRING" id="1121455.SAMN02745728_02205"/>
<organism evidence="1 2">
    <name type="scientific">Desulfovibrio litoralis DSM 11393</name>
    <dbReference type="NCBI Taxonomy" id="1121455"/>
    <lineage>
        <taxon>Bacteria</taxon>
        <taxon>Pseudomonadati</taxon>
        <taxon>Thermodesulfobacteriota</taxon>
        <taxon>Desulfovibrionia</taxon>
        <taxon>Desulfovibrionales</taxon>
        <taxon>Desulfovibrionaceae</taxon>
        <taxon>Desulfovibrio</taxon>
    </lineage>
</organism>
<evidence type="ECO:0000313" key="1">
    <source>
        <dbReference type="EMBL" id="SHN71542.1"/>
    </source>
</evidence>
<keyword evidence="2" id="KW-1185">Reference proteome</keyword>
<accession>A0A1M7TLD5</accession>